<protein>
    <submittedName>
        <fullName evidence="2">Uncharacterized protein</fullName>
    </submittedName>
</protein>
<evidence type="ECO:0000313" key="2">
    <source>
        <dbReference type="EMBL" id="CAG7728478.1"/>
    </source>
</evidence>
<dbReference type="Proteomes" id="UP000708208">
    <property type="component" value="Unassembled WGS sequence"/>
</dbReference>
<organism evidence="2 3">
    <name type="scientific">Allacma fusca</name>
    <dbReference type="NCBI Taxonomy" id="39272"/>
    <lineage>
        <taxon>Eukaryota</taxon>
        <taxon>Metazoa</taxon>
        <taxon>Ecdysozoa</taxon>
        <taxon>Arthropoda</taxon>
        <taxon>Hexapoda</taxon>
        <taxon>Collembola</taxon>
        <taxon>Symphypleona</taxon>
        <taxon>Sminthuridae</taxon>
        <taxon>Allacma</taxon>
    </lineage>
</organism>
<feature type="region of interest" description="Disordered" evidence="1">
    <location>
        <begin position="464"/>
        <end position="486"/>
    </location>
</feature>
<feature type="compositionally biased region" description="Basic and acidic residues" evidence="1">
    <location>
        <begin position="239"/>
        <end position="251"/>
    </location>
</feature>
<accession>A0A8J2NVX4</accession>
<evidence type="ECO:0000313" key="3">
    <source>
        <dbReference type="Proteomes" id="UP000708208"/>
    </source>
</evidence>
<proteinExistence type="predicted"/>
<evidence type="ECO:0000256" key="1">
    <source>
        <dbReference type="SAM" id="MobiDB-lite"/>
    </source>
</evidence>
<reference evidence="2" key="1">
    <citation type="submission" date="2021-06" db="EMBL/GenBank/DDBJ databases">
        <authorList>
            <person name="Hodson N. C."/>
            <person name="Mongue J. A."/>
            <person name="Jaron S. K."/>
        </authorList>
    </citation>
    <scope>NUCLEOTIDE SEQUENCE</scope>
</reference>
<dbReference type="EMBL" id="CAJVCH010164191">
    <property type="protein sequence ID" value="CAG7728478.1"/>
    <property type="molecule type" value="Genomic_DNA"/>
</dbReference>
<name>A0A8J2NVX4_9HEXA</name>
<comment type="caution">
    <text evidence="2">The sequence shown here is derived from an EMBL/GenBank/DDBJ whole genome shotgun (WGS) entry which is preliminary data.</text>
</comment>
<dbReference type="AlphaFoldDB" id="A0A8J2NVX4"/>
<sequence>MTPRQMQIAKTNESFRSFWERELSLDPIKSWTLLSNLSLENIHVPTLNIEDIPTLRRNPESVASLTDAAVEAFKVYSTVNFEVPAVVVSLHSGLDVKSTFDPLNHQSMLNHHLQNLRRYKFVKTSISWPNNSTKADIYYDSQGDADCESTSVYNVYEMFAGVKGEPFFPDKKKIRDLDCLVSSYAGGCMRFTISMTLNQSIGVNFWMTEWLDISDRFSFCKCQMPPLHQNVEPDDEGDSLERPHGMDKSSVHTQSDFEKAMTHWKKAQHLSPGPSFLRSIYEYFSFQKYTPVFGEIPEEDVIQDTIENPGDNVIPTAPTTDNASDPSATAQEDDIYLPTTEIGLENIPEIPLFRQPWTEMIGKNLAENSGIAGPKSVSLTYSQNNWKPRSSAVKNKCQRQRREMLISLDGDALARATNIKCASETSGSDHLTYDCTDNSSNRLPPQTAWDRRNRMGQHLGSLRTTVRQKETQKQMQQAKFAKRRHY</sequence>
<keyword evidence="3" id="KW-1185">Reference proteome</keyword>
<gene>
    <name evidence="2" type="ORF">AFUS01_LOCUS17252</name>
</gene>
<feature type="region of interest" description="Disordered" evidence="1">
    <location>
        <begin position="230"/>
        <end position="251"/>
    </location>
</feature>